<evidence type="ECO:0000313" key="5">
    <source>
        <dbReference type="Proteomes" id="UP001165378"/>
    </source>
</evidence>
<keyword evidence="3" id="KW-0732">Signal</keyword>
<comment type="caution">
    <text evidence="4">The sequence shown here is derived from an EMBL/GenBank/DDBJ whole genome shotgun (WGS) entry which is preliminary data.</text>
</comment>
<name>A0AA41U2V3_9ACTN</name>
<accession>A0AA41U2V3</accession>
<keyword evidence="5" id="KW-1185">Reference proteome</keyword>
<keyword evidence="2" id="KW-0472">Membrane</keyword>
<feature type="transmembrane region" description="Helical" evidence="2">
    <location>
        <begin position="74"/>
        <end position="93"/>
    </location>
</feature>
<sequence length="104" mass="10335">MHRVRTLVAASVIGFAALTVAVPAAHADSPAPTDHGDKSWSGGDGGKWDHNKGEGKHERPHGGPHTGIGTDDGGLVAGGALIAGGLGLGVYALRRRTVSGAAQA</sequence>
<gene>
    <name evidence="4" type="ORF">LZ495_28130</name>
</gene>
<feature type="chain" id="PRO_5041284644" evidence="3">
    <location>
        <begin position="28"/>
        <end position="104"/>
    </location>
</feature>
<keyword evidence="2" id="KW-0812">Transmembrane</keyword>
<feature type="compositionally biased region" description="Basic and acidic residues" evidence="1">
    <location>
        <begin position="46"/>
        <end position="61"/>
    </location>
</feature>
<evidence type="ECO:0000256" key="1">
    <source>
        <dbReference type="SAM" id="MobiDB-lite"/>
    </source>
</evidence>
<feature type="signal peptide" evidence="3">
    <location>
        <begin position="1"/>
        <end position="27"/>
    </location>
</feature>
<feature type="region of interest" description="Disordered" evidence="1">
    <location>
        <begin position="25"/>
        <end position="71"/>
    </location>
</feature>
<reference evidence="4" key="1">
    <citation type="submission" date="2022-01" db="EMBL/GenBank/DDBJ databases">
        <title>Genome-Based Taxonomic Classification of the Phylum Actinobacteria.</title>
        <authorList>
            <person name="Gao Y."/>
        </authorList>
    </citation>
    <scope>NUCLEOTIDE SEQUENCE</scope>
    <source>
        <strain evidence="4">KLBMP 8922</strain>
    </source>
</reference>
<dbReference type="RefSeq" id="WP_235055724.1">
    <property type="nucleotide sequence ID" value="NZ_JAKFHA010000020.1"/>
</dbReference>
<evidence type="ECO:0000256" key="3">
    <source>
        <dbReference type="SAM" id="SignalP"/>
    </source>
</evidence>
<dbReference type="EMBL" id="JAKFHA010000020">
    <property type="protein sequence ID" value="MCF2531061.1"/>
    <property type="molecule type" value="Genomic_DNA"/>
</dbReference>
<keyword evidence="2" id="KW-1133">Transmembrane helix</keyword>
<evidence type="ECO:0000256" key="2">
    <source>
        <dbReference type="SAM" id="Phobius"/>
    </source>
</evidence>
<dbReference type="NCBIfam" id="TIGR01167">
    <property type="entry name" value="LPXTG_anchor"/>
    <property type="match status" value="1"/>
</dbReference>
<evidence type="ECO:0000313" key="4">
    <source>
        <dbReference type="EMBL" id="MCF2531061.1"/>
    </source>
</evidence>
<proteinExistence type="predicted"/>
<dbReference type="AlphaFoldDB" id="A0AA41U2V3"/>
<dbReference type="Proteomes" id="UP001165378">
    <property type="component" value="Unassembled WGS sequence"/>
</dbReference>
<organism evidence="4 5">
    <name type="scientific">Yinghuangia soli</name>
    <dbReference type="NCBI Taxonomy" id="2908204"/>
    <lineage>
        <taxon>Bacteria</taxon>
        <taxon>Bacillati</taxon>
        <taxon>Actinomycetota</taxon>
        <taxon>Actinomycetes</taxon>
        <taxon>Kitasatosporales</taxon>
        <taxon>Streptomycetaceae</taxon>
        <taxon>Yinghuangia</taxon>
    </lineage>
</organism>
<protein>
    <submittedName>
        <fullName evidence="4">LPXTG cell wall anchor domain-containing protein</fullName>
    </submittedName>
</protein>